<comment type="caution">
    <text evidence="4">The sequence shown here is derived from an EMBL/GenBank/DDBJ whole genome shotgun (WGS) entry which is preliminary data.</text>
</comment>
<evidence type="ECO:0000256" key="3">
    <source>
        <dbReference type="SAM" id="SignalP"/>
    </source>
</evidence>
<dbReference type="OrthoDB" id="6506662at2759"/>
<evidence type="ECO:0000256" key="1">
    <source>
        <dbReference type="SAM" id="Coils"/>
    </source>
</evidence>
<evidence type="ECO:0000256" key="2">
    <source>
        <dbReference type="SAM" id="MobiDB-lite"/>
    </source>
</evidence>
<feature type="signal peptide" evidence="3">
    <location>
        <begin position="1"/>
        <end position="27"/>
    </location>
</feature>
<organism evidence="4">
    <name type="scientific">Dermatophagoides farinae</name>
    <name type="common">American house dust mite</name>
    <dbReference type="NCBI Taxonomy" id="6954"/>
    <lineage>
        <taxon>Eukaryota</taxon>
        <taxon>Metazoa</taxon>
        <taxon>Ecdysozoa</taxon>
        <taxon>Arthropoda</taxon>
        <taxon>Chelicerata</taxon>
        <taxon>Arachnida</taxon>
        <taxon>Acari</taxon>
        <taxon>Acariformes</taxon>
        <taxon>Sarcoptiformes</taxon>
        <taxon>Astigmata</taxon>
        <taxon>Psoroptidia</taxon>
        <taxon>Analgoidea</taxon>
        <taxon>Pyroglyphidae</taxon>
        <taxon>Dermatophagoidinae</taxon>
        <taxon>Dermatophagoides</taxon>
    </lineage>
</organism>
<dbReference type="Proteomes" id="UP000828236">
    <property type="component" value="Unassembled WGS sequence"/>
</dbReference>
<proteinExistence type="predicted"/>
<feature type="compositionally biased region" description="Pro residues" evidence="2">
    <location>
        <begin position="38"/>
        <end position="75"/>
    </location>
</feature>
<protein>
    <submittedName>
        <fullName evidence="4">Uncharacterized protein</fullName>
    </submittedName>
</protein>
<dbReference type="EMBL" id="SDOV01000007">
    <property type="protein sequence ID" value="KAH7639229.1"/>
    <property type="molecule type" value="Genomic_DNA"/>
</dbReference>
<accession>A0A9D4NVV6</accession>
<keyword evidence="3" id="KW-0732">Signal</keyword>
<evidence type="ECO:0000313" key="4">
    <source>
        <dbReference type="EMBL" id="KAH7639229.1"/>
    </source>
</evidence>
<sequence length="264" mass="30186">MANSIRMIIVGLIGLFVLINNVNIAQARNLVIMAAPTTKPPPHPTTKPPSHPTTKPPPHPTTKPPPPTTQPPTQPPTTLMNPAELLRRLITRADQLISETKTALEQYRLDRNYFAGSLEKELTSLIKYTEHLKKESDDVDSSNPFFREFVYHAEMQVGKTMGRIHELLYLGEKGTDPEYVQLLHLMDALKTRAYADIGYLFMHGKSDQAQSIKDEILQIEQLERELKSTDFKLSPQISEQIVEKILEHERRLEEELYKIEEDNL</sequence>
<feature type="region of interest" description="Disordered" evidence="2">
    <location>
        <begin position="36"/>
        <end position="79"/>
    </location>
</feature>
<keyword evidence="1" id="KW-0175">Coiled coil</keyword>
<reference evidence="4" key="1">
    <citation type="submission" date="2020-06" db="EMBL/GenBank/DDBJ databases">
        <authorList>
            <person name="Ji K."/>
            <person name="Li J."/>
        </authorList>
    </citation>
    <scope>NUCLEOTIDE SEQUENCE</scope>
    <source>
        <strain evidence="4">JKM2019</strain>
        <tissue evidence="4">Whole body</tissue>
    </source>
</reference>
<name>A0A9D4NVV6_DERFA</name>
<feature type="chain" id="PRO_5038888105" evidence="3">
    <location>
        <begin position="28"/>
        <end position="264"/>
    </location>
</feature>
<feature type="coiled-coil region" evidence="1">
    <location>
        <begin position="205"/>
        <end position="262"/>
    </location>
</feature>
<dbReference type="AlphaFoldDB" id="A0A9D4NVV6"/>
<reference evidence="4" key="2">
    <citation type="journal article" date="2021" name="World Allergy Organ. J.">
        <title>Chromosome-level assembly of Dermatophagoides farinae genome and transcriptome reveals two novel allergens Der f 37 and Der f 39.</title>
        <authorList>
            <person name="Chen J."/>
            <person name="Cai Z."/>
            <person name="Fan D."/>
            <person name="Hu J."/>
            <person name="Hou Y."/>
            <person name="He Y."/>
            <person name="Zhang Z."/>
            <person name="Zhao Z."/>
            <person name="Gao P."/>
            <person name="Hu W."/>
            <person name="Sun J."/>
            <person name="Li J."/>
            <person name="Ji K."/>
        </authorList>
    </citation>
    <scope>NUCLEOTIDE SEQUENCE</scope>
    <source>
        <strain evidence="4">JKM2019</strain>
    </source>
</reference>
<gene>
    <name evidence="4" type="ORF">HUG17_3262</name>
</gene>